<dbReference type="Proteomes" id="UP000182057">
    <property type="component" value="Unassembled WGS sequence"/>
</dbReference>
<dbReference type="OrthoDB" id="856045at2"/>
<dbReference type="InterPro" id="IPR027417">
    <property type="entry name" value="P-loop_NTPase"/>
</dbReference>
<protein>
    <recommendedName>
        <fullName evidence="3">ATP-binding protein</fullName>
    </recommendedName>
</protein>
<evidence type="ECO:0000313" key="1">
    <source>
        <dbReference type="EMBL" id="SCQ24747.1"/>
    </source>
</evidence>
<evidence type="ECO:0000313" key="2">
    <source>
        <dbReference type="Proteomes" id="UP000182057"/>
    </source>
</evidence>
<dbReference type="AlphaFoldDB" id="A0A1D3UX85"/>
<dbReference type="EMBL" id="FMMM01000085">
    <property type="protein sequence ID" value="SCQ24747.1"/>
    <property type="molecule type" value="Genomic_DNA"/>
</dbReference>
<evidence type="ECO:0008006" key="3">
    <source>
        <dbReference type="Google" id="ProtNLM"/>
    </source>
</evidence>
<organism evidence="1 2">
    <name type="scientific">Tannerella forsythia</name>
    <name type="common">Bacteroides forsythus</name>
    <dbReference type="NCBI Taxonomy" id="28112"/>
    <lineage>
        <taxon>Bacteria</taxon>
        <taxon>Pseudomonadati</taxon>
        <taxon>Bacteroidota</taxon>
        <taxon>Bacteroidia</taxon>
        <taxon>Bacteroidales</taxon>
        <taxon>Tannerellaceae</taxon>
        <taxon>Tannerella</taxon>
    </lineage>
</organism>
<gene>
    <name evidence="1" type="ORF">TFUB20_02664</name>
</gene>
<proteinExistence type="predicted"/>
<sequence length="1069" mass="122349">MKFSTSVNIERDRDKTFNYIVTANAKQTIGKIVDSFTAGIHSFCLIGSYGTGKSSFLLALMQCLNGNLPIDNPLIRNKGQFNGFTKFRFINIVGDYTPLIDLLYHHIQPNTSKRVNIFTALDCLYDNCKADDSLLVFVIDEFGKVLEHAAKNNPEKEMYFLQQFCEYVNDTGKDILLLTTLHQGFNAYAKDLKLEQKQEWTKVKGRIQDIVFKEPIEQLLNLAATKIAAKREASNNKAIRQIYDLAIKSKFSNDNLKSDVVSALYPMDIFAAYILTQANQRYGQNERTLFSFLEATGDDSIVNFSASNNSLYNLTNVYDYVQYNFHSSLTEVNADSTNWSAIKIAIERVEELPLEESEIETAIGLVKVIGLLNIFASSATKIDSDFLSKYARLSMGGNDILPLMGKLEKAQIIRFAKYKSKYILFEGTDVDIEMGLYNASLECKRTDDYIDKLKQLFTFRISIANAHYYRTGTPRYFEYQITDEPITKVRQGENDGIIDLIFAKDNGYSIITDECLSHKGIAVAYCVFKNAQEIIDHIFEIDKLYWVRDFYIKDENDKVAHKEIESLIEYEKSLLNKSVTDSLFSDNVQWVFNGKCIDCIRSQKDLMKFLSVISDTIYSATPVFKNELINKHRPSGTMSVARQNYLNALLENREKEDIGFDKDKFPPEKSIYLTMMKSTGIHVSADNTFGFSEPTEPSFMPLWNCCMDFLKSAQQKQLKIGELATILSEPPYGIKQGFIECWLPSFLIIKKDDFALYSGDSYVPFINKDVLDLLYRNPNGLSVKSFSVKGVKQIFFDKYREAVNLQKSELNSNAFIETIRPFLTFYKQLNTYAQTTKDISSETKKFRDVIAQATDPEATFFEHLPEALGFREVVLTQNSEAIDSFVSVLQNAIRNLRSCYDDYVKSIEQQILKALKIKETDFSAYKPIIDSRYKSVKVALMPNDVKNFHSRLTGNFDNRTTWIESVCYAVLNKPLEKIKDTEKAFLLTSLRDKLFQLDDYVEMHKTDNESILRLHITQNKEGAITKQVVVPQESIREVCQLEERIEELLSADNTVNVAALINLIKKKLQ</sequence>
<dbReference type="SUPFAM" id="SSF52540">
    <property type="entry name" value="P-loop containing nucleoside triphosphate hydrolases"/>
    <property type="match status" value="1"/>
</dbReference>
<dbReference type="RefSeq" id="WP_074450323.1">
    <property type="nucleotide sequence ID" value="NZ_FMMM01000085.1"/>
</dbReference>
<name>A0A1D3UX85_TANFO</name>
<accession>A0A1D3UX85</accession>
<reference evidence="1 2" key="1">
    <citation type="submission" date="2016-09" db="EMBL/GenBank/DDBJ databases">
        <authorList>
            <person name="Capua I."/>
            <person name="De Benedictis P."/>
            <person name="Joannis T."/>
            <person name="Lombin L.H."/>
            <person name="Cattoli G."/>
        </authorList>
    </citation>
    <scope>NUCLEOTIDE SEQUENCE [LARGE SCALE GENOMIC DNA]</scope>
    <source>
        <strain evidence="1 2">UB20</strain>
    </source>
</reference>